<dbReference type="STRING" id="626937.HMPREF3293_01644"/>
<evidence type="ECO:0000313" key="1">
    <source>
        <dbReference type="EMBL" id="KXK65432.1"/>
    </source>
</evidence>
<dbReference type="RefSeq" id="WP_066519722.1">
    <property type="nucleotide sequence ID" value="NZ_CABMOF010000002.1"/>
</dbReference>
<accession>A0A136Q447</accession>
<reference evidence="1 2" key="1">
    <citation type="submission" date="2016-02" db="EMBL/GenBank/DDBJ databases">
        <authorList>
            <person name="Wen L."/>
            <person name="He K."/>
            <person name="Yang H."/>
        </authorList>
    </citation>
    <scope>NUCLEOTIDE SEQUENCE [LARGE SCALE GENOMIC DNA]</scope>
    <source>
        <strain evidence="1 2">DSM 22607</strain>
    </source>
</reference>
<proteinExistence type="predicted"/>
<keyword evidence="2" id="KW-1185">Reference proteome</keyword>
<dbReference type="InterPro" id="IPR053842">
    <property type="entry name" value="NikA-like"/>
</dbReference>
<dbReference type="EMBL" id="LSZW01000061">
    <property type="protein sequence ID" value="KXK65432.1"/>
    <property type="molecule type" value="Genomic_DNA"/>
</dbReference>
<dbReference type="OrthoDB" id="1645362at2"/>
<evidence type="ECO:0000313" key="2">
    <source>
        <dbReference type="Proteomes" id="UP000070366"/>
    </source>
</evidence>
<dbReference type="Proteomes" id="UP000070366">
    <property type="component" value="Unassembled WGS sequence"/>
</dbReference>
<dbReference type="KEGG" id="cmiu:B1H56_11040"/>
<comment type="caution">
    <text evidence="1">The sequence shown here is derived from an EMBL/GenBank/DDBJ whole genome shotgun (WGS) entry which is preliminary data.</text>
</comment>
<organism evidence="1 2">
    <name type="scientific">Christensenella minuta</name>
    <dbReference type="NCBI Taxonomy" id="626937"/>
    <lineage>
        <taxon>Bacteria</taxon>
        <taxon>Bacillati</taxon>
        <taxon>Bacillota</taxon>
        <taxon>Clostridia</taxon>
        <taxon>Christensenellales</taxon>
        <taxon>Christensenellaceae</taxon>
        <taxon>Christensenella</taxon>
    </lineage>
</organism>
<protein>
    <submittedName>
        <fullName evidence="1">Orf 9 family protein</fullName>
    </submittedName>
</protein>
<gene>
    <name evidence="1" type="ORF">HMPREF3293_01644</name>
</gene>
<dbReference type="Pfam" id="PF21983">
    <property type="entry name" value="NikA-like"/>
    <property type="match status" value="1"/>
</dbReference>
<sequence length="101" mass="11412">MANRSRKNCVSFRVSDKELVLIQSKVERSGLTLREYALRSMLGKDIHVKEGGREVVKELKAIGNNVNQIAYQVNAGLIVDCTPQLENMYSAIKELMTVWQS</sequence>
<dbReference type="AlphaFoldDB" id="A0A136Q447"/>
<name>A0A136Q447_9FIRM</name>